<evidence type="ECO:0000256" key="5">
    <source>
        <dbReference type="ARBA" id="ARBA00022989"/>
    </source>
</evidence>
<dbReference type="GeneID" id="95328858"/>
<dbReference type="GO" id="GO:0016117">
    <property type="term" value="P:carotenoid biosynthetic process"/>
    <property type="evidence" value="ECO:0007669"/>
    <property type="project" value="UniProtKB-KW"/>
</dbReference>
<keyword evidence="7" id="KW-0413">Isomerase</keyword>
<name>A0A2A3YMV9_9MICO</name>
<comment type="pathway">
    <text evidence="2">Carotenoid biosynthesis.</text>
</comment>
<feature type="transmembrane region" description="Helical" evidence="8">
    <location>
        <begin position="35"/>
        <end position="60"/>
    </location>
</feature>
<evidence type="ECO:0000256" key="3">
    <source>
        <dbReference type="ARBA" id="ARBA00022692"/>
    </source>
</evidence>
<keyword evidence="4" id="KW-0125">Carotenoid biosynthesis</keyword>
<dbReference type="GO" id="GO:0045436">
    <property type="term" value="F:lycopene beta cyclase activity"/>
    <property type="evidence" value="ECO:0007669"/>
    <property type="project" value="UniProtKB-ARBA"/>
</dbReference>
<dbReference type="NCBIfam" id="TIGR03462">
    <property type="entry name" value="CarR_dom_SF"/>
    <property type="match status" value="1"/>
</dbReference>
<dbReference type="EMBL" id="NRGR01000005">
    <property type="protein sequence ID" value="PCC40621.1"/>
    <property type="molecule type" value="Genomic_DNA"/>
</dbReference>
<dbReference type="GO" id="GO:0016872">
    <property type="term" value="F:intramolecular lyase activity"/>
    <property type="evidence" value="ECO:0007669"/>
    <property type="project" value="InterPro"/>
</dbReference>
<evidence type="ECO:0000256" key="7">
    <source>
        <dbReference type="ARBA" id="ARBA00023235"/>
    </source>
</evidence>
<sequence length="117" mass="12859">MPGLYLAALLVPTGCMALLDRRFHLVLWRAPRRSALALAIGIGFFLLWDLAAIASGHYRMGQSPAMTGVHLAPELPLEELVFVSFLAYTTLVLWGLLDLAARRRRTHGGPRGGRRAP</sequence>
<evidence type="ECO:0000256" key="6">
    <source>
        <dbReference type="ARBA" id="ARBA00023136"/>
    </source>
</evidence>
<evidence type="ECO:0000313" key="10">
    <source>
        <dbReference type="Proteomes" id="UP000218598"/>
    </source>
</evidence>
<proteinExistence type="predicted"/>
<feature type="transmembrane region" description="Helical" evidence="8">
    <location>
        <begin position="6"/>
        <end position="23"/>
    </location>
</feature>
<evidence type="ECO:0000256" key="8">
    <source>
        <dbReference type="SAM" id="Phobius"/>
    </source>
</evidence>
<comment type="caution">
    <text evidence="9">The sequence shown here is derived from an EMBL/GenBank/DDBJ whole genome shotgun (WGS) entry which is preliminary data.</text>
</comment>
<keyword evidence="10" id="KW-1185">Reference proteome</keyword>
<keyword evidence="6 8" id="KW-0472">Membrane</keyword>
<feature type="transmembrane region" description="Helical" evidence="8">
    <location>
        <begin position="80"/>
        <end position="101"/>
    </location>
</feature>
<protein>
    <submittedName>
        <fullName evidence="9">Lycopene cyclase</fullName>
    </submittedName>
</protein>
<comment type="subcellular location">
    <subcellularLocation>
        <location evidence="1">Membrane</location>
        <topology evidence="1">Multi-pass membrane protein</topology>
    </subcellularLocation>
</comment>
<dbReference type="GO" id="GO:0016020">
    <property type="term" value="C:membrane"/>
    <property type="evidence" value="ECO:0007669"/>
    <property type="project" value="UniProtKB-SubCell"/>
</dbReference>
<dbReference type="AlphaFoldDB" id="A0A2A3YMV9"/>
<dbReference type="InterPro" id="IPR017825">
    <property type="entry name" value="Lycopene_cyclase_dom"/>
</dbReference>
<keyword evidence="5 8" id="KW-1133">Transmembrane helix</keyword>
<gene>
    <name evidence="9" type="ORF">CIK66_02270</name>
</gene>
<dbReference type="Proteomes" id="UP000218598">
    <property type="component" value="Unassembled WGS sequence"/>
</dbReference>
<accession>A0A2A3YMV9</accession>
<evidence type="ECO:0000313" key="9">
    <source>
        <dbReference type="EMBL" id="PCC40621.1"/>
    </source>
</evidence>
<evidence type="ECO:0000256" key="4">
    <source>
        <dbReference type="ARBA" id="ARBA00022746"/>
    </source>
</evidence>
<dbReference type="OrthoDB" id="4774157at2"/>
<organism evidence="9 10">
    <name type="scientific">Brachybacterium alimentarium</name>
    <dbReference type="NCBI Taxonomy" id="47845"/>
    <lineage>
        <taxon>Bacteria</taxon>
        <taxon>Bacillati</taxon>
        <taxon>Actinomycetota</taxon>
        <taxon>Actinomycetes</taxon>
        <taxon>Micrococcales</taxon>
        <taxon>Dermabacteraceae</taxon>
        <taxon>Brachybacterium</taxon>
    </lineage>
</organism>
<evidence type="ECO:0000256" key="1">
    <source>
        <dbReference type="ARBA" id="ARBA00004141"/>
    </source>
</evidence>
<reference evidence="9 10" key="1">
    <citation type="journal article" date="2017" name="Elife">
        <title>Extensive horizontal gene transfer in cheese-associated bacteria.</title>
        <authorList>
            <person name="Bonham K.S."/>
            <person name="Wolfe B.E."/>
            <person name="Dutton R.J."/>
        </authorList>
    </citation>
    <scope>NUCLEOTIDE SEQUENCE [LARGE SCALE GENOMIC DNA]</scope>
    <source>
        <strain evidence="9 10">341_9</strain>
    </source>
</reference>
<keyword evidence="3 8" id="KW-0812">Transmembrane</keyword>
<evidence type="ECO:0000256" key="2">
    <source>
        <dbReference type="ARBA" id="ARBA00004829"/>
    </source>
</evidence>
<dbReference type="RefSeq" id="WP_096166696.1">
    <property type="nucleotide sequence ID" value="NZ_JBQCXU010000061.1"/>
</dbReference>